<evidence type="ECO:0000256" key="5">
    <source>
        <dbReference type="SAM" id="Coils"/>
    </source>
</evidence>
<accession>A0A7V3JA06</accession>
<feature type="domain" description="Rod shape-determining protein MreC beta-barrel core" evidence="6">
    <location>
        <begin position="114"/>
        <end position="256"/>
    </location>
</feature>
<keyword evidence="3" id="KW-0133">Cell shape</keyword>
<organism evidence="7">
    <name type="scientific">candidate division CPR3 bacterium</name>
    <dbReference type="NCBI Taxonomy" id="2268181"/>
    <lineage>
        <taxon>Bacteria</taxon>
        <taxon>Bacteria division CPR3</taxon>
    </lineage>
</organism>
<proteinExistence type="inferred from homology"/>
<name>A0A7V3JA06_UNCC3</name>
<evidence type="ECO:0000256" key="1">
    <source>
        <dbReference type="ARBA" id="ARBA00009369"/>
    </source>
</evidence>
<dbReference type="InterPro" id="IPR055342">
    <property type="entry name" value="MreC_beta-barrel_core"/>
</dbReference>
<dbReference type="GO" id="GO:0008360">
    <property type="term" value="P:regulation of cell shape"/>
    <property type="evidence" value="ECO:0007669"/>
    <property type="project" value="UniProtKB-KW"/>
</dbReference>
<dbReference type="Pfam" id="PF04085">
    <property type="entry name" value="MreC"/>
    <property type="match status" value="1"/>
</dbReference>
<dbReference type="PANTHER" id="PTHR34138">
    <property type="entry name" value="CELL SHAPE-DETERMINING PROTEIN MREC"/>
    <property type="match status" value="1"/>
</dbReference>
<sequence length="258" mass="28671">MKTRYILFILIVLVVLPFIYRPAKDAFLFISKPFLFVFEKSGSILISSPLNFFETIYDVRNLASKNEQLTKEIARLESEKAELIEAKRENELLKKQLGFVQENKQLKLIPASVIGRAPDLQYLILNQGSRNGVKLDQVVISEGLLVGKIVEVNFSTSKVFLVTNPTSAVPALTQESRAEGLVKGELGYGLLIEDLPKDTNLQKGENVITSGLGGNYPKGLLIGKIEEVVSSPADIFQKASLKPLLDFSKLEMVFVINK</sequence>
<protein>
    <recommendedName>
        <fullName evidence="2">Cell shape-determining protein MreC</fullName>
    </recommendedName>
    <alternativeName>
        <fullName evidence="4">Cell shape protein MreC</fullName>
    </alternativeName>
</protein>
<feature type="coiled-coil region" evidence="5">
    <location>
        <begin position="59"/>
        <end position="103"/>
    </location>
</feature>
<dbReference type="AlphaFoldDB" id="A0A7V3JA06"/>
<dbReference type="PIRSF" id="PIRSF038471">
    <property type="entry name" value="MreC"/>
    <property type="match status" value="1"/>
</dbReference>
<dbReference type="InterPro" id="IPR042175">
    <property type="entry name" value="Cell/Rod_MreC_2"/>
</dbReference>
<dbReference type="NCBIfam" id="TIGR00219">
    <property type="entry name" value="mreC"/>
    <property type="match status" value="1"/>
</dbReference>
<keyword evidence="5" id="KW-0175">Coiled coil</keyword>
<evidence type="ECO:0000259" key="6">
    <source>
        <dbReference type="Pfam" id="PF04085"/>
    </source>
</evidence>
<evidence type="ECO:0000256" key="2">
    <source>
        <dbReference type="ARBA" id="ARBA00013855"/>
    </source>
</evidence>
<evidence type="ECO:0000256" key="4">
    <source>
        <dbReference type="ARBA" id="ARBA00032089"/>
    </source>
</evidence>
<dbReference type="GO" id="GO:0005886">
    <property type="term" value="C:plasma membrane"/>
    <property type="evidence" value="ECO:0007669"/>
    <property type="project" value="TreeGrafter"/>
</dbReference>
<dbReference type="InterPro" id="IPR007221">
    <property type="entry name" value="MreC"/>
</dbReference>
<evidence type="ECO:0000313" key="7">
    <source>
        <dbReference type="EMBL" id="HFZ09004.1"/>
    </source>
</evidence>
<dbReference type="EMBL" id="DTGG01000082">
    <property type="protein sequence ID" value="HFZ09004.1"/>
    <property type="molecule type" value="Genomic_DNA"/>
</dbReference>
<dbReference type="Gene3D" id="2.40.10.340">
    <property type="entry name" value="Rod shape-determining protein MreC, domain 1"/>
    <property type="match status" value="1"/>
</dbReference>
<gene>
    <name evidence="7" type="primary">mreC</name>
    <name evidence="7" type="ORF">ENV41_02590</name>
</gene>
<dbReference type="PANTHER" id="PTHR34138:SF1">
    <property type="entry name" value="CELL SHAPE-DETERMINING PROTEIN MREC"/>
    <property type="match status" value="1"/>
</dbReference>
<reference evidence="7" key="1">
    <citation type="journal article" date="2020" name="mSystems">
        <title>Genome- and Community-Level Interaction Insights into Carbon Utilization and Element Cycling Functions of Hydrothermarchaeota in Hydrothermal Sediment.</title>
        <authorList>
            <person name="Zhou Z."/>
            <person name="Liu Y."/>
            <person name="Xu W."/>
            <person name="Pan J."/>
            <person name="Luo Z.H."/>
            <person name="Li M."/>
        </authorList>
    </citation>
    <scope>NUCLEOTIDE SEQUENCE [LARGE SCALE GENOMIC DNA]</scope>
    <source>
        <strain evidence="7">SpSt-757</strain>
    </source>
</reference>
<dbReference type="Gene3D" id="2.40.10.350">
    <property type="entry name" value="Rod shape-determining protein MreC, domain 2"/>
    <property type="match status" value="1"/>
</dbReference>
<evidence type="ECO:0000256" key="3">
    <source>
        <dbReference type="ARBA" id="ARBA00022960"/>
    </source>
</evidence>
<comment type="similarity">
    <text evidence="1">Belongs to the MreC family.</text>
</comment>
<comment type="caution">
    <text evidence="7">The sequence shown here is derived from an EMBL/GenBank/DDBJ whole genome shotgun (WGS) entry which is preliminary data.</text>
</comment>
<dbReference type="InterPro" id="IPR042177">
    <property type="entry name" value="Cell/Rod_1"/>
</dbReference>